<dbReference type="SUPFAM" id="SSF109854">
    <property type="entry name" value="DinB/YfiT-like putative metalloenzymes"/>
    <property type="match status" value="1"/>
</dbReference>
<protein>
    <recommendedName>
        <fullName evidence="3">Damage-inducible protein DinB</fullName>
    </recommendedName>
</protein>
<dbReference type="EMBL" id="BAABLO010000011">
    <property type="protein sequence ID" value="GAA4724040.1"/>
    <property type="molecule type" value="Genomic_DNA"/>
</dbReference>
<evidence type="ECO:0008006" key="3">
    <source>
        <dbReference type="Google" id="ProtNLM"/>
    </source>
</evidence>
<dbReference type="RefSeq" id="WP_345503353.1">
    <property type="nucleotide sequence ID" value="NZ_BAABLO010000011.1"/>
</dbReference>
<dbReference type="InterPro" id="IPR007061">
    <property type="entry name" value="MST-like"/>
</dbReference>
<keyword evidence="2" id="KW-1185">Reference proteome</keyword>
<organism evidence="1 2">
    <name type="scientific">Pedococcus ginsenosidimutans</name>
    <dbReference type="NCBI Taxonomy" id="490570"/>
    <lineage>
        <taxon>Bacteria</taxon>
        <taxon>Bacillati</taxon>
        <taxon>Actinomycetota</taxon>
        <taxon>Actinomycetes</taxon>
        <taxon>Micrococcales</taxon>
        <taxon>Intrasporangiaceae</taxon>
        <taxon>Pedococcus</taxon>
    </lineage>
</organism>
<dbReference type="Pfam" id="PF04978">
    <property type="entry name" value="MST"/>
    <property type="match status" value="1"/>
</dbReference>
<dbReference type="Gene3D" id="1.20.120.450">
    <property type="entry name" value="dinb family like domain"/>
    <property type="match status" value="1"/>
</dbReference>
<gene>
    <name evidence="1" type="ORF">GCM10025782_22530</name>
</gene>
<dbReference type="Proteomes" id="UP001500556">
    <property type="component" value="Unassembled WGS sequence"/>
</dbReference>
<comment type="caution">
    <text evidence="1">The sequence shown here is derived from an EMBL/GenBank/DDBJ whole genome shotgun (WGS) entry which is preliminary data.</text>
</comment>
<name>A0ABP8Y8B7_9MICO</name>
<evidence type="ECO:0000313" key="1">
    <source>
        <dbReference type="EMBL" id="GAA4724040.1"/>
    </source>
</evidence>
<reference evidence="2" key="1">
    <citation type="journal article" date="2019" name="Int. J. Syst. Evol. Microbiol.">
        <title>The Global Catalogue of Microorganisms (GCM) 10K type strain sequencing project: providing services to taxonomists for standard genome sequencing and annotation.</title>
        <authorList>
            <consortium name="The Broad Institute Genomics Platform"/>
            <consortium name="The Broad Institute Genome Sequencing Center for Infectious Disease"/>
            <person name="Wu L."/>
            <person name="Ma J."/>
        </authorList>
    </citation>
    <scope>NUCLEOTIDE SEQUENCE [LARGE SCALE GENOMIC DNA]</scope>
    <source>
        <strain evidence="2">JCM 18961</strain>
    </source>
</reference>
<accession>A0ABP8Y8B7</accession>
<evidence type="ECO:0000313" key="2">
    <source>
        <dbReference type="Proteomes" id="UP001500556"/>
    </source>
</evidence>
<proteinExistence type="predicted"/>
<sequence>MIDARTYLRFCDEALVAMRDIVVELGDDLANRRPDLPGANTPFAILTHCLGVTARWASTVNLGEVVPRDRDAEFTASGAVADLATDTDRTRMSLQDWVSRSVLDEPPASPTHDREDWYAATQGGVLMHVYEELAQHRGQLELTRDVLLAGADRTTP</sequence>
<dbReference type="InterPro" id="IPR034660">
    <property type="entry name" value="DinB/YfiT-like"/>
</dbReference>